<reference evidence="5 6" key="1">
    <citation type="submission" date="2013-03" db="EMBL/GenBank/DDBJ databases">
        <title>The Genome Sequence of Enterococcus saccharolyticus ATCC_43076 (Illumina only assembly).</title>
        <authorList>
            <consortium name="The Broad Institute Genomics Platform"/>
            <consortium name="The Broad Institute Genome Sequencing Center for Infectious Disease"/>
            <person name="Earl A."/>
            <person name="Russ C."/>
            <person name="Gilmore M."/>
            <person name="Surin D."/>
            <person name="Walker B."/>
            <person name="Young S."/>
            <person name="Zeng Q."/>
            <person name="Gargeya S."/>
            <person name="Fitzgerald M."/>
            <person name="Haas B."/>
            <person name="Abouelleil A."/>
            <person name="Allen A.W."/>
            <person name="Alvarado L."/>
            <person name="Arachchi H.M."/>
            <person name="Berlin A.M."/>
            <person name="Chapman S.B."/>
            <person name="Gainer-Dewar J."/>
            <person name="Goldberg J."/>
            <person name="Griggs A."/>
            <person name="Gujja S."/>
            <person name="Hansen M."/>
            <person name="Howarth C."/>
            <person name="Imamovic A."/>
            <person name="Ireland A."/>
            <person name="Larimer J."/>
            <person name="McCowan C."/>
            <person name="Murphy C."/>
            <person name="Pearson M."/>
            <person name="Poon T.W."/>
            <person name="Priest M."/>
            <person name="Roberts A."/>
            <person name="Saif S."/>
            <person name="Shea T."/>
            <person name="Sisk P."/>
            <person name="Sykes S."/>
            <person name="Wortman J."/>
            <person name="Nusbaum C."/>
            <person name="Birren B."/>
        </authorList>
    </citation>
    <scope>NUCLEOTIDE SEQUENCE [LARGE SCALE GENOMIC DNA]</scope>
    <source>
        <strain evidence="5 6">ATCC 43076</strain>
    </source>
</reference>
<proteinExistence type="inferred from homology"/>
<comment type="caution">
    <text evidence="5">The sequence shown here is derived from an EMBL/GenBank/DDBJ whole genome shotgun (WGS) entry which is preliminary data.</text>
</comment>
<dbReference type="PIRSF" id="PIRSF019455">
    <property type="entry name" value="CopR_AtkY"/>
    <property type="match status" value="1"/>
</dbReference>
<dbReference type="GO" id="GO:0045892">
    <property type="term" value="P:negative regulation of DNA-templated transcription"/>
    <property type="evidence" value="ECO:0007669"/>
    <property type="project" value="InterPro"/>
</dbReference>
<keyword evidence="6" id="KW-1185">Reference proteome</keyword>
<keyword evidence="2" id="KW-0805">Transcription regulation</keyword>
<name>S0P2J4_9ENTE</name>
<dbReference type="SUPFAM" id="SSF46785">
    <property type="entry name" value="Winged helix' DNA-binding domain"/>
    <property type="match status" value="1"/>
</dbReference>
<dbReference type="Pfam" id="PF03965">
    <property type="entry name" value="Penicillinase_R"/>
    <property type="match status" value="1"/>
</dbReference>
<dbReference type="NCBIfam" id="TIGR02698">
    <property type="entry name" value="CopY_TcrY"/>
    <property type="match status" value="1"/>
</dbReference>
<evidence type="ECO:0000256" key="3">
    <source>
        <dbReference type="ARBA" id="ARBA00023125"/>
    </source>
</evidence>
<dbReference type="InterPro" id="IPR036390">
    <property type="entry name" value="WH_DNA-bd_sf"/>
</dbReference>
<dbReference type="InterPro" id="IPR036388">
    <property type="entry name" value="WH-like_DNA-bd_sf"/>
</dbReference>
<accession>S0P2J4</accession>
<protein>
    <submittedName>
        <fullName evidence="5">CopY/TcrY family copper transport repressor</fullName>
    </submittedName>
</protein>
<dbReference type="HOGENOM" id="CLU_119090_2_1_9"/>
<evidence type="ECO:0000313" key="5">
    <source>
        <dbReference type="EMBL" id="EOT25961.1"/>
    </source>
</evidence>
<dbReference type="eggNOG" id="COG3682">
    <property type="taxonomic scope" value="Bacteria"/>
</dbReference>
<dbReference type="InterPro" id="IPR005650">
    <property type="entry name" value="BlaI_family"/>
</dbReference>
<organism evidence="5 6">
    <name type="scientific">Enterococcus saccharolyticus subsp. saccharolyticus ATCC 43076</name>
    <dbReference type="NCBI Taxonomy" id="1139996"/>
    <lineage>
        <taxon>Bacteria</taxon>
        <taxon>Bacillati</taxon>
        <taxon>Bacillota</taxon>
        <taxon>Bacilli</taxon>
        <taxon>Lactobacillales</taxon>
        <taxon>Enterococcaceae</taxon>
        <taxon>Enterococcus</taxon>
    </lineage>
</organism>
<dbReference type="AlphaFoldDB" id="S0P2J4"/>
<dbReference type="OrthoDB" id="1849040at2"/>
<dbReference type="STRING" id="41997.RV16_GL000026"/>
<evidence type="ECO:0000313" key="6">
    <source>
        <dbReference type="Proteomes" id="UP000014136"/>
    </source>
</evidence>
<dbReference type="GO" id="GO:0003677">
    <property type="term" value="F:DNA binding"/>
    <property type="evidence" value="ECO:0007669"/>
    <property type="project" value="UniProtKB-KW"/>
</dbReference>
<dbReference type="Gene3D" id="1.10.10.10">
    <property type="entry name" value="Winged helix-like DNA-binding domain superfamily/Winged helix DNA-binding domain"/>
    <property type="match status" value="1"/>
</dbReference>
<dbReference type="RefSeq" id="WP_016176184.1">
    <property type="nucleotide sequence ID" value="NZ_KE136391.1"/>
</dbReference>
<evidence type="ECO:0000256" key="2">
    <source>
        <dbReference type="ARBA" id="ARBA00023015"/>
    </source>
</evidence>
<keyword evidence="3" id="KW-0238">DNA-binding</keyword>
<dbReference type="PATRIC" id="fig|1139996.3.peg.2385"/>
<comment type="similarity">
    <text evidence="1">Belongs to the BlaI transcriptional regulatory family.</text>
</comment>
<keyword evidence="4" id="KW-0804">Transcription</keyword>
<dbReference type="EMBL" id="AHYT01000012">
    <property type="protein sequence ID" value="EOT25961.1"/>
    <property type="molecule type" value="Genomic_DNA"/>
</dbReference>
<dbReference type="Proteomes" id="UP000014136">
    <property type="component" value="Unassembled WGS sequence"/>
</dbReference>
<evidence type="ECO:0000256" key="4">
    <source>
        <dbReference type="ARBA" id="ARBA00023163"/>
    </source>
</evidence>
<gene>
    <name evidence="5" type="ORF">OMQ_02431</name>
</gene>
<dbReference type="InterPro" id="IPR014071">
    <property type="entry name" value="Cu_transp_CopY/TcrY"/>
</dbReference>
<evidence type="ECO:0000256" key="1">
    <source>
        <dbReference type="ARBA" id="ARBA00011046"/>
    </source>
</evidence>
<sequence>MQISNAEWQVMRVIWSKEQTTSKEITHLLQDKLHWTASTVKTLLTRLVAKKFVTTEKLGNRFLYRPLITEEASVLAMSQEVSEKVCTKKIPLVIMDLIQQNDLTAADIADLMEALQAKEVVTTTACHCLSGNHQC</sequence>